<dbReference type="Pfam" id="PF00211">
    <property type="entry name" value="Guanylate_cyc"/>
    <property type="match status" value="1"/>
</dbReference>
<dbReference type="Gene3D" id="3.90.1520.10">
    <property type="entry name" value="H-NOX domain"/>
    <property type="match status" value="1"/>
</dbReference>
<protein>
    <recommendedName>
        <fullName evidence="2">guanylate cyclase</fullName>
        <ecNumber evidence="2">4.6.1.2</ecNumber>
    </recommendedName>
</protein>
<gene>
    <name evidence="10" type="ORF">DERP_008661</name>
</gene>
<dbReference type="SMART" id="SM00044">
    <property type="entry name" value="CYCc"/>
    <property type="match status" value="1"/>
</dbReference>
<dbReference type="PANTHER" id="PTHR45655">
    <property type="entry name" value="GUANYLATE CYCLASE SOLUBLE SUBUNIT BETA-2"/>
    <property type="match status" value="1"/>
</dbReference>
<feature type="compositionally biased region" description="Low complexity" evidence="8">
    <location>
        <begin position="15"/>
        <end position="28"/>
    </location>
</feature>
<dbReference type="SUPFAM" id="SSF55073">
    <property type="entry name" value="Nucleotide cyclase"/>
    <property type="match status" value="1"/>
</dbReference>
<dbReference type="Pfam" id="PF07701">
    <property type="entry name" value="HNOBA"/>
    <property type="match status" value="1"/>
</dbReference>
<comment type="caution">
    <text evidence="10">The sequence shown here is derived from an EMBL/GenBank/DDBJ whole genome shotgun (WGS) entry which is preliminary data.</text>
</comment>
<dbReference type="Gene3D" id="3.30.450.260">
    <property type="entry name" value="Haem NO binding associated domain"/>
    <property type="match status" value="1"/>
</dbReference>
<dbReference type="InterPro" id="IPR001054">
    <property type="entry name" value="A/G_cyclase"/>
</dbReference>
<dbReference type="Proteomes" id="UP000887458">
    <property type="component" value="Unassembled WGS sequence"/>
</dbReference>
<dbReference type="EC" id="4.6.1.2" evidence="2"/>
<dbReference type="InterPro" id="IPR024096">
    <property type="entry name" value="NO_sig/Golgi_transp_ligand-bd"/>
</dbReference>
<keyword evidence="4" id="KW-0547">Nucleotide-binding</keyword>
<dbReference type="EMBL" id="NJHN03000105">
    <property type="protein sequence ID" value="KAH9414820.1"/>
    <property type="molecule type" value="Genomic_DNA"/>
</dbReference>
<dbReference type="CDD" id="cd07302">
    <property type="entry name" value="CHD"/>
    <property type="match status" value="1"/>
</dbReference>
<comment type="subcellular location">
    <subcellularLocation>
        <location evidence="1">Cytoplasm</location>
    </subcellularLocation>
</comment>
<dbReference type="Gene3D" id="3.30.70.1230">
    <property type="entry name" value="Nucleotide cyclase"/>
    <property type="match status" value="1"/>
</dbReference>
<evidence type="ECO:0000313" key="10">
    <source>
        <dbReference type="EMBL" id="KAH9414820.1"/>
    </source>
</evidence>
<evidence type="ECO:0000256" key="6">
    <source>
        <dbReference type="ARBA" id="ARBA00023239"/>
    </source>
</evidence>
<dbReference type="Pfam" id="PF07700">
    <property type="entry name" value="HNOB"/>
    <property type="match status" value="1"/>
</dbReference>
<keyword evidence="5" id="KW-0342">GTP-binding</keyword>
<reference evidence="10 11" key="1">
    <citation type="journal article" date="2018" name="J. Allergy Clin. Immunol.">
        <title>High-quality assembly of Dermatophagoides pteronyssinus genome and transcriptome reveals a wide range of novel allergens.</title>
        <authorList>
            <person name="Liu X.Y."/>
            <person name="Yang K.Y."/>
            <person name="Wang M.Q."/>
            <person name="Kwok J.S."/>
            <person name="Zeng X."/>
            <person name="Yang Z."/>
            <person name="Xiao X.J."/>
            <person name="Lau C.P."/>
            <person name="Li Y."/>
            <person name="Huang Z.M."/>
            <person name="Ba J.G."/>
            <person name="Yim A.K."/>
            <person name="Ouyang C.Y."/>
            <person name="Ngai S.M."/>
            <person name="Chan T.F."/>
            <person name="Leung E.L."/>
            <person name="Liu L."/>
            <person name="Liu Z.G."/>
            <person name="Tsui S.K."/>
        </authorList>
    </citation>
    <scope>NUCLEOTIDE SEQUENCE [LARGE SCALE GENOMIC DNA]</scope>
    <source>
        <strain evidence="10">Derp</strain>
    </source>
</reference>
<keyword evidence="6" id="KW-0456">Lyase</keyword>
<feature type="region of interest" description="Disordered" evidence="8">
    <location>
        <begin position="1"/>
        <end position="44"/>
    </location>
</feature>
<keyword evidence="11" id="KW-1185">Reference proteome</keyword>
<dbReference type="InterPro" id="IPR029787">
    <property type="entry name" value="Nucleotide_cyclase"/>
</dbReference>
<evidence type="ECO:0000256" key="8">
    <source>
        <dbReference type="SAM" id="MobiDB-lite"/>
    </source>
</evidence>
<dbReference type="InterPro" id="IPR038158">
    <property type="entry name" value="H-NOX_domain_sf"/>
</dbReference>
<evidence type="ECO:0000256" key="1">
    <source>
        <dbReference type="ARBA" id="ARBA00004496"/>
    </source>
</evidence>
<evidence type="ECO:0000313" key="11">
    <source>
        <dbReference type="Proteomes" id="UP000887458"/>
    </source>
</evidence>
<name>A0ABQ8IWX9_DERPT</name>
<proteinExistence type="predicted"/>
<evidence type="ECO:0000256" key="4">
    <source>
        <dbReference type="ARBA" id="ARBA00022741"/>
    </source>
</evidence>
<accession>A0ABQ8IWX9</accession>
<dbReference type="PANTHER" id="PTHR45655:SF13">
    <property type="entry name" value="SOLUBLE GUANYLATE CYCLASE GCY-32-RELATED"/>
    <property type="match status" value="1"/>
</dbReference>
<dbReference type="PROSITE" id="PS50125">
    <property type="entry name" value="GUANYLATE_CYCLASE_2"/>
    <property type="match status" value="1"/>
</dbReference>
<dbReference type="InterPro" id="IPR011645">
    <property type="entry name" value="HNOB_dom_associated"/>
</dbReference>
<evidence type="ECO:0000256" key="2">
    <source>
        <dbReference type="ARBA" id="ARBA00012202"/>
    </source>
</evidence>
<dbReference type="InterPro" id="IPR042463">
    <property type="entry name" value="HNOB_dom_associated_sf"/>
</dbReference>
<feature type="domain" description="Guanylate cyclase" evidence="9">
    <location>
        <begin position="554"/>
        <end position="684"/>
    </location>
</feature>
<evidence type="ECO:0000256" key="5">
    <source>
        <dbReference type="ARBA" id="ARBA00023134"/>
    </source>
</evidence>
<dbReference type="InterPro" id="IPR011644">
    <property type="entry name" value="Heme_NO-bd"/>
</dbReference>
<evidence type="ECO:0000256" key="3">
    <source>
        <dbReference type="ARBA" id="ARBA00022490"/>
    </source>
</evidence>
<keyword evidence="7" id="KW-0141">cGMP biosynthesis</keyword>
<sequence length="811" mass="92337">MLESIFGKSKKSRNQQKSNNDDSPNDDNGYVMVGNNDPNRPPYPQTLMLNDELIRMGSSSSVMPQPSNSLYPSLDPSMPYSSGSSGNHLHIKQGTCRTCSPIDNVPFSINTNYNGNNNDSFDDDELEILNILNRVENFMHTTKYEFNLENSILQNSEINLKGASFLMNKILTTFNLIELDFETVIEALGSHLIKFLSFNGYEKILTSLGTNLHDFLAHTDALHEHLSYFFVGMKAPSFRVTHSKEGSMRLFYYSQRKGLAAFVKGMITTASQEIFRTEVIVNIISIENDVVEFEIINKSIDPDSDAFEKIKTPFTDNTLSTSPKSLFFSVETLCEALPFHFVFRRNFRIVQMGNSLKRYVKKDLLTKNKTNKIMFSDLFIISRPIIELDFETILSFSNHLFSLISREEYVKENLRKSSYVPRKFSLSESVQKQHPRLELKGQMISLPAYDSILFVGSPKIPYIQDMANLDLTMSDFPISDATGRCILIRSLHKDDIELIKKYDVAANHLKIVEKKLRLEISKNHKILHEIFPAKIARILCQSIKVDAEYFEHVTCLYSDIVDFTAMCSCSSLKAIDIVKLLNKLYIQFDNQTNYYGTFKVETVGDAYVVISGVPESVEDHADRVVEMGLAMVHVTRTIISPKDGKHIEMRIGIHSGPCMAGIVGLSMPRYAVFGRTITLANKMEFAGPHGMVHISEATKNYLKKDKYYFVEANVQHLFDFPTYIVTKLYEEYHEDYLVVENNLNMTGGLFKSPSQSPVAKTKNMPANSNMNFSNIDFRRGKQPKTFENDSIIPSIRINPSESQINDKYLKI</sequence>
<reference evidence="10 11" key="2">
    <citation type="journal article" date="2022" name="Mol. Biol. Evol.">
        <title>Comparative Genomics Reveals Insights into the Divergent Evolution of Astigmatic Mites and Household Pest Adaptations.</title>
        <authorList>
            <person name="Xiong Q."/>
            <person name="Wan A.T."/>
            <person name="Liu X."/>
            <person name="Fung C.S."/>
            <person name="Xiao X."/>
            <person name="Malainual N."/>
            <person name="Hou J."/>
            <person name="Wang L."/>
            <person name="Wang M."/>
            <person name="Yang K.Y."/>
            <person name="Cui Y."/>
            <person name="Leung E.L."/>
            <person name="Nong W."/>
            <person name="Shin S.K."/>
            <person name="Au S.W."/>
            <person name="Jeong K.Y."/>
            <person name="Chew F.T."/>
            <person name="Hui J.H."/>
            <person name="Leung T.F."/>
            <person name="Tungtrongchitr A."/>
            <person name="Zhong N."/>
            <person name="Liu Z."/>
            <person name="Tsui S.K."/>
        </authorList>
    </citation>
    <scope>NUCLEOTIDE SEQUENCE [LARGE SCALE GENOMIC DNA]</scope>
    <source>
        <strain evidence="10">Derp</strain>
    </source>
</reference>
<keyword evidence="3" id="KW-0963">Cytoplasm</keyword>
<evidence type="ECO:0000256" key="7">
    <source>
        <dbReference type="ARBA" id="ARBA00023293"/>
    </source>
</evidence>
<evidence type="ECO:0000259" key="9">
    <source>
        <dbReference type="PROSITE" id="PS50125"/>
    </source>
</evidence>
<organism evidence="10 11">
    <name type="scientific">Dermatophagoides pteronyssinus</name>
    <name type="common">European house dust mite</name>
    <dbReference type="NCBI Taxonomy" id="6956"/>
    <lineage>
        <taxon>Eukaryota</taxon>
        <taxon>Metazoa</taxon>
        <taxon>Ecdysozoa</taxon>
        <taxon>Arthropoda</taxon>
        <taxon>Chelicerata</taxon>
        <taxon>Arachnida</taxon>
        <taxon>Acari</taxon>
        <taxon>Acariformes</taxon>
        <taxon>Sarcoptiformes</taxon>
        <taxon>Astigmata</taxon>
        <taxon>Psoroptidia</taxon>
        <taxon>Analgoidea</taxon>
        <taxon>Pyroglyphidae</taxon>
        <taxon>Dermatophagoidinae</taxon>
        <taxon>Dermatophagoides</taxon>
    </lineage>
</organism>
<dbReference type="SUPFAM" id="SSF111126">
    <property type="entry name" value="Ligand-binding domain in the NO signalling and Golgi transport"/>
    <property type="match status" value="1"/>
</dbReference>